<feature type="region of interest" description="Disordered" evidence="2">
    <location>
        <begin position="1"/>
        <end position="21"/>
    </location>
</feature>
<dbReference type="Proteomes" id="UP000001357">
    <property type="component" value="Unassembled WGS sequence"/>
</dbReference>
<feature type="compositionally biased region" description="Polar residues" evidence="2">
    <location>
        <begin position="34"/>
        <end position="43"/>
    </location>
</feature>
<dbReference type="EMBL" id="CH991554">
    <property type="protein sequence ID" value="EDQ88484.1"/>
    <property type="molecule type" value="Genomic_DNA"/>
</dbReference>
<evidence type="ECO:0000256" key="1">
    <source>
        <dbReference type="ARBA" id="ARBA00001962"/>
    </source>
</evidence>
<dbReference type="STRING" id="81824.A9V1Q2"/>
<dbReference type="InterPro" id="IPR008775">
    <property type="entry name" value="Phytyl_CoA_dOase-like"/>
</dbReference>
<feature type="compositionally biased region" description="Basic and acidic residues" evidence="2">
    <location>
        <begin position="44"/>
        <end position="66"/>
    </location>
</feature>
<sequence>MSSTDAVLSRAKAPSRVGPAQRASHVLLMIKSCGNHTLPNTSTIRDKKKCETDRQREREREKEKDSKKHKGTKRETETETERQTETETERERETETERQRQREFISKKKAFSMATTARGGSFEVSREVMQSWHHNGYIVVRSYWYKNCIPFPQMLTAFVAIDRCSTENGCMQELPEDHVALAPGDCLFFHCNLLHKSNANTSPHRRWAFLCAYNRASNNPHQEHHHPFYTPLETVSNSALLSCTTATDMGDKDFLDPADDRTAIAAR</sequence>
<evidence type="ECO:0000313" key="3">
    <source>
        <dbReference type="EMBL" id="EDQ88484.1"/>
    </source>
</evidence>
<evidence type="ECO:0000256" key="2">
    <source>
        <dbReference type="SAM" id="MobiDB-lite"/>
    </source>
</evidence>
<dbReference type="Gene3D" id="2.60.120.620">
    <property type="entry name" value="q2cbj1_9rhob like domain"/>
    <property type="match status" value="1"/>
</dbReference>
<comment type="cofactor">
    <cofactor evidence="1">
        <name>Fe cation</name>
        <dbReference type="ChEBI" id="CHEBI:24875"/>
    </cofactor>
</comment>
<accession>A9V1Q2</accession>
<dbReference type="GeneID" id="5891948"/>
<dbReference type="KEGG" id="mbr:MONBRDRAFT_26221"/>
<dbReference type="Pfam" id="PF05721">
    <property type="entry name" value="PhyH"/>
    <property type="match status" value="1"/>
</dbReference>
<dbReference type="PANTHER" id="PTHR20883">
    <property type="entry name" value="PHYTANOYL-COA DIOXYGENASE DOMAIN CONTAINING 1"/>
    <property type="match status" value="1"/>
</dbReference>
<feature type="compositionally biased region" description="Basic and acidic residues" evidence="2">
    <location>
        <begin position="73"/>
        <end position="104"/>
    </location>
</feature>
<proteinExistence type="predicted"/>
<reference evidence="3 4" key="1">
    <citation type="journal article" date="2008" name="Nature">
        <title>The genome of the choanoflagellate Monosiga brevicollis and the origin of metazoans.</title>
        <authorList>
            <consortium name="JGI Sequencing"/>
            <person name="King N."/>
            <person name="Westbrook M.J."/>
            <person name="Young S.L."/>
            <person name="Kuo A."/>
            <person name="Abedin M."/>
            <person name="Chapman J."/>
            <person name="Fairclough S."/>
            <person name="Hellsten U."/>
            <person name="Isogai Y."/>
            <person name="Letunic I."/>
            <person name="Marr M."/>
            <person name="Pincus D."/>
            <person name="Putnam N."/>
            <person name="Rokas A."/>
            <person name="Wright K.J."/>
            <person name="Zuzow R."/>
            <person name="Dirks W."/>
            <person name="Good M."/>
            <person name="Goodstein D."/>
            <person name="Lemons D."/>
            <person name="Li W."/>
            <person name="Lyons J.B."/>
            <person name="Morris A."/>
            <person name="Nichols S."/>
            <person name="Richter D.J."/>
            <person name="Salamov A."/>
            <person name="Bork P."/>
            <person name="Lim W.A."/>
            <person name="Manning G."/>
            <person name="Miller W.T."/>
            <person name="McGinnis W."/>
            <person name="Shapiro H."/>
            <person name="Tjian R."/>
            <person name="Grigoriev I.V."/>
            <person name="Rokhsar D."/>
        </authorList>
    </citation>
    <scope>NUCLEOTIDE SEQUENCE [LARGE SCALE GENOMIC DNA]</scope>
    <source>
        <strain evidence="4">MX1 / ATCC 50154</strain>
    </source>
</reference>
<feature type="region of interest" description="Disordered" evidence="2">
    <location>
        <begin position="34"/>
        <end position="104"/>
    </location>
</feature>
<evidence type="ECO:0008006" key="5">
    <source>
        <dbReference type="Google" id="ProtNLM"/>
    </source>
</evidence>
<dbReference type="InParanoid" id="A9V1Q2"/>
<protein>
    <recommendedName>
        <fullName evidence="5">Phytanoyl-CoA dioxygenase</fullName>
    </recommendedName>
</protein>
<keyword evidence="4" id="KW-1185">Reference proteome</keyword>
<evidence type="ECO:0000313" key="4">
    <source>
        <dbReference type="Proteomes" id="UP000001357"/>
    </source>
</evidence>
<dbReference type="SUPFAM" id="SSF51197">
    <property type="entry name" value="Clavaminate synthase-like"/>
    <property type="match status" value="1"/>
</dbReference>
<dbReference type="PANTHER" id="PTHR20883:SF51">
    <property type="entry name" value="PHYTANOYL-COA HYDROXYLASE"/>
    <property type="match status" value="1"/>
</dbReference>
<name>A9V1Q2_MONBE</name>
<organism evidence="3 4">
    <name type="scientific">Monosiga brevicollis</name>
    <name type="common">Choanoflagellate</name>
    <dbReference type="NCBI Taxonomy" id="81824"/>
    <lineage>
        <taxon>Eukaryota</taxon>
        <taxon>Choanoflagellata</taxon>
        <taxon>Craspedida</taxon>
        <taxon>Salpingoecidae</taxon>
        <taxon>Monosiga</taxon>
    </lineage>
</organism>
<dbReference type="eggNOG" id="ENOG502RXGN">
    <property type="taxonomic scope" value="Eukaryota"/>
</dbReference>
<gene>
    <name evidence="3" type="ORF">MONBRDRAFT_26221</name>
</gene>
<dbReference type="RefSeq" id="XP_001746588.1">
    <property type="nucleotide sequence ID" value="XM_001746536.1"/>
</dbReference>
<dbReference type="AlphaFoldDB" id="A9V1Q2"/>